<protein>
    <recommendedName>
        <fullName evidence="5">Cilia- and flagella-associated protein 251</fullName>
    </recommendedName>
</protein>
<dbReference type="Pfam" id="PF00400">
    <property type="entry name" value="WD40"/>
    <property type="match status" value="1"/>
</dbReference>
<feature type="compositionally biased region" description="Polar residues" evidence="6">
    <location>
        <begin position="1005"/>
        <end position="1014"/>
    </location>
</feature>
<dbReference type="EMBL" id="CAKOFQ010006672">
    <property type="protein sequence ID" value="CAH1957591.1"/>
    <property type="molecule type" value="Genomic_DNA"/>
</dbReference>
<dbReference type="InterPro" id="IPR036322">
    <property type="entry name" value="WD40_repeat_dom_sf"/>
</dbReference>
<dbReference type="Gene3D" id="1.10.238.10">
    <property type="entry name" value="EF-hand"/>
    <property type="match status" value="1"/>
</dbReference>
<organism evidence="7 8">
    <name type="scientific">Acanthoscelides obtectus</name>
    <name type="common">Bean weevil</name>
    <name type="synonym">Bruchus obtectus</name>
    <dbReference type="NCBI Taxonomy" id="200917"/>
    <lineage>
        <taxon>Eukaryota</taxon>
        <taxon>Metazoa</taxon>
        <taxon>Ecdysozoa</taxon>
        <taxon>Arthropoda</taxon>
        <taxon>Hexapoda</taxon>
        <taxon>Insecta</taxon>
        <taxon>Pterygota</taxon>
        <taxon>Neoptera</taxon>
        <taxon>Endopterygota</taxon>
        <taxon>Coleoptera</taxon>
        <taxon>Polyphaga</taxon>
        <taxon>Cucujiformia</taxon>
        <taxon>Chrysomeloidea</taxon>
        <taxon>Chrysomelidae</taxon>
        <taxon>Bruchinae</taxon>
        <taxon>Bruchini</taxon>
        <taxon>Acanthoscelides</taxon>
    </lineage>
</organism>
<keyword evidence="4" id="KW-0966">Cell projection</keyword>
<keyword evidence="3" id="KW-0677">Repeat</keyword>
<evidence type="ECO:0000256" key="1">
    <source>
        <dbReference type="ARBA" id="ARBA00004138"/>
    </source>
</evidence>
<dbReference type="Proteomes" id="UP001152888">
    <property type="component" value="Unassembled WGS sequence"/>
</dbReference>
<accession>A0A9P0JMF9</accession>
<reference evidence="7" key="1">
    <citation type="submission" date="2022-03" db="EMBL/GenBank/DDBJ databases">
        <authorList>
            <person name="Sayadi A."/>
        </authorList>
    </citation>
    <scope>NUCLEOTIDE SEQUENCE</scope>
</reference>
<dbReference type="SMART" id="SM00320">
    <property type="entry name" value="WD40"/>
    <property type="match status" value="6"/>
</dbReference>
<comment type="caution">
    <text evidence="7">The sequence shown here is derived from an EMBL/GenBank/DDBJ whole genome shotgun (WGS) entry which is preliminary data.</text>
</comment>
<feature type="region of interest" description="Disordered" evidence="6">
    <location>
        <begin position="995"/>
        <end position="1014"/>
    </location>
</feature>
<comment type="subcellular location">
    <subcellularLocation>
        <location evidence="1">Cell projection</location>
        <location evidence="1">Cilium</location>
    </subcellularLocation>
</comment>
<dbReference type="InterPro" id="IPR050630">
    <property type="entry name" value="WD_repeat_EMAP"/>
</dbReference>
<dbReference type="PANTHER" id="PTHR13720">
    <property type="entry name" value="WD-40 REPEAT PROTEIN"/>
    <property type="match status" value="1"/>
</dbReference>
<sequence length="1014" mass="117320">MSDESITHKEDKENLLYIAKKIHFEEFSLEEEHDYNVWKESIGSQESNTVDNLGSDHRILKDYQQRLGPQLFDEPEIIAKTTPFKLKWTFGMNPKIPIQNLTTETDTRIVFAGSHFPILYNYCTKEMVHLEGHHNIVSCMTSDETGRWLVAAGGSRDSVCIIWDTKECAPVFSLYHVYKELAIVKLSFSARYLIIVGRYSEDSYSIDLWLWTLGKESAEGSHAVPKRYGAPLEVCFNPDIEEHIMIIFEKQVLFVEWMPEENKFVETSMPIIPKKVGDYTGGTYLHRCHQCYVSTNKGCLLLFANTLYSKPFEEGKLDNAKNFISAIKVSTDSISCLTTVDGMIVTGDVKGQIYFFNSRCKILYWLKDYKLGAIRSIGFSKVPKVKEKDASKVIMHGFRDDKIFNCDYIDMLEELEEIFKSELPKDATLDMEPLIIRDFFVATSESNIYAIDCLNDKCTSLFHIASDHVSAIDVHEEMPYVVIGYADCRLILWNYDKNDVIRNVKLPNSEEKSISCLKYSWESFHLVCGCSNGEIWILEPVLLTPKVATPFRPSNHAVKKIEFSVLPPQFAYYDSERTVVLFNYDVSKNEWVYAGRIRSHYEDITDIMFLPTKTSSCLVTIGKDRNMLEYNNAANHKDEEFGIVSTTRIEQSAIPNCFMHWTEMKQNVRQDYLIISNNQNKFKFLCTNTKVAKSTVLGPAFGCFRRQIIKKMKILPRCNSGFMVFCTKKHLGLHLLPPDGNPYKYVGYLAHPVNLVDFAVSNDGCQIFTFGQNDHCIHKWEIRYRSVEIFYALGGTELEPFYCLIEGGKNGWLFQEIKDLFYYMQILQQENIDLPRKVSDTISVTQIPDLVRTCGFYPSEYELENMMTDIKYKYYEETQIINQEVSFIDFLKLFCNHKPVYGYSRHEIEEAFHILMFNADDYVPGGISREEFIEILTTTGENMPVQVLLKCFKILMRNTDEQTDESFDFMPEVIQYKDLFENILGVDIDRDRIDNEEEPLDDSVDTPSEVNDFD</sequence>
<dbReference type="OrthoDB" id="4899631at2759"/>
<evidence type="ECO:0000256" key="5">
    <source>
        <dbReference type="ARBA" id="ARBA00040994"/>
    </source>
</evidence>
<feature type="compositionally biased region" description="Acidic residues" evidence="6">
    <location>
        <begin position="995"/>
        <end position="1004"/>
    </location>
</feature>
<evidence type="ECO:0000256" key="4">
    <source>
        <dbReference type="ARBA" id="ARBA00023273"/>
    </source>
</evidence>
<dbReference type="InterPro" id="IPR011992">
    <property type="entry name" value="EF-hand-dom_pair"/>
</dbReference>
<evidence type="ECO:0000256" key="2">
    <source>
        <dbReference type="ARBA" id="ARBA00022574"/>
    </source>
</evidence>
<keyword evidence="2" id="KW-0853">WD repeat</keyword>
<evidence type="ECO:0000256" key="3">
    <source>
        <dbReference type="ARBA" id="ARBA00022737"/>
    </source>
</evidence>
<evidence type="ECO:0000313" key="7">
    <source>
        <dbReference type="EMBL" id="CAH1957591.1"/>
    </source>
</evidence>
<proteinExistence type="predicted"/>
<dbReference type="AlphaFoldDB" id="A0A9P0JMF9"/>
<name>A0A9P0JMF9_ACAOB</name>
<dbReference type="PANTHER" id="PTHR13720:SF13">
    <property type="entry name" value="CILIA- AND FLAGELLA-ASSOCIATED PROTEIN 251"/>
    <property type="match status" value="1"/>
</dbReference>
<gene>
    <name evidence="7" type="ORF">ACAOBT_LOCUS2188</name>
</gene>
<dbReference type="InterPro" id="IPR001680">
    <property type="entry name" value="WD40_rpt"/>
</dbReference>
<evidence type="ECO:0000313" key="8">
    <source>
        <dbReference type="Proteomes" id="UP001152888"/>
    </source>
</evidence>
<keyword evidence="8" id="KW-1185">Reference proteome</keyword>
<dbReference type="InterPro" id="IPR015943">
    <property type="entry name" value="WD40/YVTN_repeat-like_dom_sf"/>
</dbReference>
<dbReference type="SUPFAM" id="SSF47473">
    <property type="entry name" value="EF-hand"/>
    <property type="match status" value="1"/>
</dbReference>
<dbReference type="Gene3D" id="2.130.10.10">
    <property type="entry name" value="YVTN repeat-like/Quinoprotein amine dehydrogenase"/>
    <property type="match status" value="2"/>
</dbReference>
<dbReference type="GO" id="GO:0031514">
    <property type="term" value="C:motile cilium"/>
    <property type="evidence" value="ECO:0007669"/>
    <property type="project" value="TreeGrafter"/>
</dbReference>
<evidence type="ECO:0000256" key="6">
    <source>
        <dbReference type="SAM" id="MobiDB-lite"/>
    </source>
</evidence>
<dbReference type="SUPFAM" id="SSF50978">
    <property type="entry name" value="WD40 repeat-like"/>
    <property type="match status" value="1"/>
</dbReference>